<dbReference type="PRINTS" id="PR00463">
    <property type="entry name" value="EP450I"/>
</dbReference>
<dbReference type="EMBL" id="MTKT01005554">
    <property type="protein sequence ID" value="OWM66309.1"/>
    <property type="molecule type" value="Genomic_DNA"/>
</dbReference>
<dbReference type="InterPro" id="IPR017972">
    <property type="entry name" value="Cyt_P450_CS"/>
</dbReference>
<keyword evidence="12" id="KW-1185">Reference proteome</keyword>
<organism evidence="10 11">
    <name type="scientific">Punica granatum</name>
    <name type="common">Pomegranate</name>
    <dbReference type="NCBI Taxonomy" id="22663"/>
    <lineage>
        <taxon>Eukaryota</taxon>
        <taxon>Viridiplantae</taxon>
        <taxon>Streptophyta</taxon>
        <taxon>Embryophyta</taxon>
        <taxon>Tracheophyta</taxon>
        <taxon>Spermatophyta</taxon>
        <taxon>Magnoliopsida</taxon>
        <taxon>eudicotyledons</taxon>
        <taxon>Gunneridae</taxon>
        <taxon>Pentapetalae</taxon>
        <taxon>rosids</taxon>
        <taxon>malvids</taxon>
        <taxon>Myrtales</taxon>
        <taxon>Lythraceae</taxon>
        <taxon>Punica</taxon>
    </lineage>
</organism>
<dbReference type="InterPro" id="IPR050651">
    <property type="entry name" value="Plant_Cytochrome_P450_Monoox"/>
</dbReference>
<feature type="transmembrane region" description="Helical" evidence="9">
    <location>
        <begin position="469"/>
        <end position="488"/>
    </location>
</feature>
<dbReference type="InterPro" id="IPR001128">
    <property type="entry name" value="Cyt_P450"/>
</dbReference>
<keyword evidence="9" id="KW-0812">Transmembrane</keyword>
<reference evidence="10" key="2">
    <citation type="submission" date="2017-06" db="EMBL/GenBank/DDBJ databases">
        <title>The pomegranate genome and the genomics of punicalagin biosynthesis.</title>
        <authorList>
            <person name="Xu C."/>
        </authorList>
    </citation>
    <scope>NUCLEOTIDE SEQUENCE [LARGE SCALE GENOMIC DNA]</scope>
    <source>
        <tissue evidence="10">Fresh leaf</tissue>
    </source>
</reference>
<evidence type="ECO:0000256" key="8">
    <source>
        <dbReference type="RuleBase" id="RU000461"/>
    </source>
</evidence>
<keyword evidence="9" id="KW-1133">Transmembrane helix</keyword>
<evidence type="ECO:0000256" key="1">
    <source>
        <dbReference type="ARBA" id="ARBA00010617"/>
    </source>
</evidence>
<dbReference type="GO" id="GO:0005506">
    <property type="term" value="F:iron ion binding"/>
    <property type="evidence" value="ECO:0007669"/>
    <property type="project" value="InterPro"/>
</dbReference>
<dbReference type="AlphaFoldDB" id="A0A218W1B6"/>
<reference evidence="12" key="3">
    <citation type="journal article" date="2020" name="Plant Biotechnol. J.">
        <title>The pomegranate (Punica granatum L.) draft genome dissects genetic divergence between soft- and hard-seeded cultivars.</title>
        <authorList>
            <person name="Luo X."/>
            <person name="Li H."/>
            <person name="Wu Z."/>
            <person name="Yao W."/>
            <person name="Zhao P."/>
            <person name="Cao D."/>
            <person name="Yu H."/>
            <person name="Li K."/>
            <person name="Poudel K."/>
            <person name="Zhao D."/>
            <person name="Zhang F."/>
            <person name="Xia X."/>
            <person name="Chen L."/>
            <person name="Wang Q."/>
            <person name="Jing D."/>
            <person name="Cao S."/>
        </authorList>
    </citation>
    <scope>NUCLEOTIDE SEQUENCE [LARGE SCALE GENOMIC DNA]</scope>
</reference>
<dbReference type="Gene3D" id="1.10.630.10">
    <property type="entry name" value="Cytochrome P450"/>
    <property type="match status" value="1"/>
</dbReference>
<dbReference type="OrthoDB" id="2789670at2759"/>
<dbReference type="FunFam" id="1.10.630.10:FF:000026">
    <property type="entry name" value="Cytochrome P450 82C4"/>
    <property type="match status" value="1"/>
</dbReference>
<dbReference type="GeneID" id="116201003"/>
<gene>
    <name evidence="13" type="primary">LOC116201003</name>
    <name evidence="10" type="ORF">CDL15_Pgr013526</name>
</gene>
<evidence type="ECO:0000256" key="6">
    <source>
        <dbReference type="ARBA" id="ARBA00023033"/>
    </source>
</evidence>
<dbReference type="Proteomes" id="UP000515151">
    <property type="component" value="Chromosome 3"/>
</dbReference>
<dbReference type="GO" id="GO:0016709">
    <property type="term" value="F:oxidoreductase activity, acting on paired donors, with incorporation or reduction of molecular oxygen, NAD(P)H as one donor, and incorporation of one atom of oxygen"/>
    <property type="evidence" value="ECO:0007669"/>
    <property type="project" value="UniProtKB-ARBA"/>
</dbReference>
<feature type="transmembrane region" description="Helical" evidence="9">
    <location>
        <begin position="12"/>
        <end position="29"/>
    </location>
</feature>
<keyword evidence="9" id="KW-0472">Membrane</keyword>
<evidence type="ECO:0000313" key="12">
    <source>
        <dbReference type="Proteomes" id="UP000515151"/>
    </source>
</evidence>
<proteinExistence type="inferred from homology"/>
<keyword evidence="3 7" id="KW-0479">Metal-binding</keyword>
<name>A0A218W1B6_PUNGR</name>
<comment type="cofactor">
    <cofactor evidence="7">
        <name>heme</name>
        <dbReference type="ChEBI" id="CHEBI:30413"/>
    </cofactor>
</comment>
<evidence type="ECO:0000256" key="9">
    <source>
        <dbReference type="SAM" id="Phobius"/>
    </source>
</evidence>
<feature type="binding site" description="axial binding residue" evidence="7">
    <location>
        <position position="470"/>
    </location>
    <ligand>
        <name>heme</name>
        <dbReference type="ChEBI" id="CHEBI:30413"/>
    </ligand>
    <ligandPart>
        <name>Fe</name>
        <dbReference type="ChEBI" id="CHEBI:18248"/>
    </ligandPart>
</feature>
<dbReference type="RefSeq" id="XP_031387918.1">
    <property type="nucleotide sequence ID" value="XM_031532058.1"/>
</dbReference>
<reference evidence="11" key="1">
    <citation type="journal article" date="2017" name="Plant J.">
        <title>The pomegranate (Punica granatum L.) genome and the genomics of punicalagin biosynthesis.</title>
        <authorList>
            <person name="Qin G."/>
            <person name="Xu C."/>
            <person name="Ming R."/>
            <person name="Tang H."/>
            <person name="Guyot R."/>
            <person name="Kramer E.M."/>
            <person name="Hu Y."/>
            <person name="Yi X."/>
            <person name="Qi Y."/>
            <person name="Xu X."/>
            <person name="Gao Z."/>
            <person name="Pan H."/>
            <person name="Jian J."/>
            <person name="Tian Y."/>
            <person name="Yue Z."/>
            <person name="Xu Y."/>
        </authorList>
    </citation>
    <scope>NUCLEOTIDE SEQUENCE [LARGE SCALE GENOMIC DNA]</scope>
    <source>
        <strain evidence="11">cv. Dabenzi</strain>
    </source>
</reference>
<dbReference type="GO" id="GO:0020037">
    <property type="term" value="F:heme binding"/>
    <property type="evidence" value="ECO:0007669"/>
    <property type="project" value="InterPro"/>
</dbReference>
<dbReference type="PROSITE" id="PS00086">
    <property type="entry name" value="CYTOCHROME_P450"/>
    <property type="match status" value="1"/>
</dbReference>
<evidence type="ECO:0000256" key="5">
    <source>
        <dbReference type="ARBA" id="ARBA00023004"/>
    </source>
</evidence>
<evidence type="ECO:0000313" key="10">
    <source>
        <dbReference type="EMBL" id="OWM66309.1"/>
    </source>
</evidence>
<dbReference type="PANTHER" id="PTHR47947:SF29">
    <property type="entry name" value="CYTOCHROME P450 CYP82D47-LIKE"/>
    <property type="match status" value="1"/>
</dbReference>
<dbReference type="Pfam" id="PF00067">
    <property type="entry name" value="p450"/>
    <property type="match status" value="1"/>
</dbReference>
<feature type="transmembrane region" description="Helical" evidence="9">
    <location>
        <begin position="225"/>
        <end position="244"/>
    </location>
</feature>
<dbReference type="InterPro" id="IPR002401">
    <property type="entry name" value="Cyt_P450_E_grp-I"/>
</dbReference>
<accession>A0A218W1B6</accession>
<dbReference type="InterPro" id="IPR036396">
    <property type="entry name" value="Cyt_P450_sf"/>
</dbReference>
<keyword evidence="4 8" id="KW-0560">Oxidoreductase</keyword>
<dbReference type="Proteomes" id="UP000197138">
    <property type="component" value="Unassembled WGS sequence"/>
</dbReference>
<evidence type="ECO:0000256" key="2">
    <source>
        <dbReference type="ARBA" id="ARBA00022617"/>
    </source>
</evidence>
<evidence type="ECO:0000313" key="13">
    <source>
        <dbReference type="RefSeq" id="XP_031387918.1"/>
    </source>
</evidence>
<feature type="transmembrane region" description="Helical" evidence="9">
    <location>
        <begin position="321"/>
        <end position="341"/>
    </location>
</feature>
<evidence type="ECO:0000313" key="11">
    <source>
        <dbReference type="Proteomes" id="UP000197138"/>
    </source>
</evidence>
<reference evidence="13" key="4">
    <citation type="submission" date="2025-04" db="UniProtKB">
        <authorList>
            <consortium name="RefSeq"/>
        </authorList>
    </citation>
    <scope>IDENTIFICATION</scope>
    <source>
        <tissue evidence="13">Leaf</tissue>
    </source>
</reference>
<dbReference type="PANTHER" id="PTHR47947">
    <property type="entry name" value="CYTOCHROME P450 82C3-RELATED"/>
    <property type="match status" value="1"/>
</dbReference>
<keyword evidence="2 7" id="KW-0349">Heme</keyword>
<dbReference type="SUPFAM" id="SSF48264">
    <property type="entry name" value="Cytochrome P450"/>
    <property type="match status" value="1"/>
</dbReference>
<dbReference type="CDD" id="cd20654">
    <property type="entry name" value="CYP82"/>
    <property type="match status" value="1"/>
</dbReference>
<sequence>METSFDTVPQFLATFLSALAVLACITLLCKSHKSRRPCNTRPLPQPEGCWPIIGHLHLFHKQQLTHKTLSNMADKYGPIFTVKLGSHRALVVSSWEVARECFTVHDKVFSTRPIIAATRLMGYNCAMFGFAPYGPYWREMRRIVMVELLSNAQLDKMRHMKASEVDNVIKELYEHSSVRGSSPVDMKRWFGDLNLNFSLRLVGGKQYRNSEEKDPEYCRRLARDFFNMFGVFVLSDAIPMLGWWDMNGYKKLMKETAEGMDALVGGWLEEHKRRRLLRKEGKELEDDDEKDFMAVLIDNLDGAGMSGFDADTVIKSTCANLLVAGSDTAMVVLTWALSLLLNNRDALRKAQDELDIHVGRDRRVEESDIRNLIYLQAVIKETMRLYPPGPILGLREAMEDCIFTSSGSSYHIPAGTRLLVNVYKIQRDKRMWPDPEEFKPERFFTEAHRDVDVRGQSFELMPFGSGRRACAGIGLGIVLIHLALASLLQGFNVSTAGNASVDMTESSGLANLKATPLEVLVTPRLNPKLYGQ</sequence>
<protein>
    <submittedName>
        <fullName evidence="13">Xanthotoxin 5-hydroxylase CYP82C2-like</fullName>
    </submittedName>
</protein>
<evidence type="ECO:0000256" key="4">
    <source>
        <dbReference type="ARBA" id="ARBA00023002"/>
    </source>
</evidence>
<evidence type="ECO:0000256" key="3">
    <source>
        <dbReference type="ARBA" id="ARBA00022723"/>
    </source>
</evidence>
<dbReference type="PRINTS" id="PR00385">
    <property type="entry name" value="P450"/>
</dbReference>
<keyword evidence="6 8" id="KW-0503">Monooxygenase</keyword>
<comment type="similarity">
    <text evidence="1 8">Belongs to the cytochrome P450 family.</text>
</comment>
<evidence type="ECO:0000256" key="7">
    <source>
        <dbReference type="PIRSR" id="PIRSR602401-1"/>
    </source>
</evidence>
<keyword evidence="5 7" id="KW-0408">Iron</keyword>